<name>A0ABT7BTW2_9CYAN</name>
<sequence>MYVYRTAQFNRKIEKHSLEVPLSRFCDKMSRRSIEEVRALFKSNRLGPYLKKRLNDRNIRAIAQIVPVTTAEDEENSSVLVFFDLFIRGTGEYEDFIPEATASSPGYIDPQIPLAEVQRWFREQHDRDRQPTPRPRLTQSPGLLPWLNLPDWNGDREAVYESEIWKPQLQRPEMRSRVGKYHQLVDRLSCGPQPTERQTQWSGVLLYGEDHCYILFSRITLASAPTPILFLLYPFAREPSAAEINEIGDRTHLYNSSKNHLEHPTSLNQIKTFSRHYYPLLLLAEDNWLIRDSPHKSNLPLSDEEESLLKSVSTPDTPSFPLFLNGQAGSGKSTLLFYLFSDYCYRKYYNITGEELQGNPIFLTYSQRLLDVAKDEVKHLLKFHHHYISLLPPGTTIPAINEFFKPFQTFLLNQLPPEAREHFGLDKYISFHHFKRLYKEECTLPIAKSYSPERCWHAIRTFIKGYQLAEMTVADYEDKVRQKEKTISAREFQAIYSIWENWYQKIAQERGYWDDQDLIKTILQLDIDLARYTAIFCDESQDFTHLELQLILRLSVFSKYDLGYHPLKNLPFVFAGDPFQTLNPTGFRWESFKAAFYQEVIEKLDPKRQLKLEMNFQDLECNYRSYSPIVKFNNLIQFWRYVLFKHHNLKAQRVWKQGNVLPEKFILDDNLSAETLQEYIRNTIIIVPCEEGEERDYVKRDNVLSRVLEPSVAGEPPKNVLSAIAAKGLEFKRVVLYKFGEACDRQLWKLLETETSEPTVEIEYFFNKLYVASSRAIERLFIVDTPLGNEQLWNRISNPERVQSVWHRLKQAQEWENRLQYLHVGTDESAKKIEEDDLYSIARQFEHNGLNSSDPSSMRQAKQYYEEIGDFKQAHWCEAWALQFNGKYAKAGLEFLQLGKAEQAWDCFWEGLCWQQLHQWYNEVSDNPKLRDRHALEAPLVDFMAAETPNEIDRLVTLTEELQVYQKRQNLSQYCFLPQWKAAANAYRQQIETIAEEAELSPSIWQSMGQVLQRLSEAGYGDMLSCAGVCFYRGQNYQNAVNCFTRADDMKRREYYLAQTETIGLPEGLEYLKLAGELPNGARGADELIYTAWETAGSAYTAEWLDYIAPILERRQDYERAFRAYLHQQKFEALPACFEAIDDTSPSLELLRLWLTALVEAEQWIELLQCFDRYRQKQLNNITEKTEVVADIIYQLAHSPLRHDRLSKTERQRYESFIEEHFLAQPNWETYLLMEHVGIALEKIGGWGATLKFYQPFCDSDRPDSQRIFARTRWLATKKKQENAFNTKGNTKKLIAIQQELSRKQQQWNLKLDAIAIHPPAAPKERPSPKPSPQREVAIAAAPTVTLSSEAQDRAVRIQGLPEGVEVKTISFGVQWFSWKHLVVKINARAKQVLIADILTGDRLRIDLSTATIAYKTFSIQGSLTEPLSFSSSDSRYRGRLQPGDPPSVHLSLDDREIALKF</sequence>
<proteinExistence type="predicted"/>
<evidence type="ECO:0008006" key="3">
    <source>
        <dbReference type="Google" id="ProtNLM"/>
    </source>
</evidence>
<dbReference type="EMBL" id="JAQOSQ010000003">
    <property type="protein sequence ID" value="MDJ1182627.1"/>
    <property type="molecule type" value="Genomic_DNA"/>
</dbReference>
<protein>
    <recommendedName>
        <fullName evidence="3">DNA helicase</fullName>
    </recommendedName>
</protein>
<accession>A0ABT7BTW2</accession>
<dbReference type="PANTHER" id="PTHR11070">
    <property type="entry name" value="UVRD / RECB / PCRA DNA HELICASE FAMILY MEMBER"/>
    <property type="match status" value="1"/>
</dbReference>
<dbReference type="InterPro" id="IPR000212">
    <property type="entry name" value="DNA_helicase_UvrD/REP"/>
</dbReference>
<comment type="caution">
    <text evidence="1">The sequence shown here is derived from an EMBL/GenBank/DDBJ whole genome shotgun (WGS) entry which is preliminary data.</text>
</comment>
<keyword evidence="2" id="KW-1185">Reference proteome</keyword>
<organism evidence="1 2">
    <name type="scientific">Roseofilum casamattae BLCC-M143</name>
    <dbReference type="NCBI Taxonomy" id="3022442"/>
    <lineage>
        <taxon>Bacteria</taxon>
        <taxon>Bacillati</taxon>
        <taxon>Cyanobacteriota</taxon>
        <taxon>Cyanophyceae</taxon>
        <taxon>Desertifilales</taxon>
        <taxon>Desertifilaceae</taxon>
        <taxon>Roseofilum</taxon>
        <taxon>Roseofilum casamattae</taxon>
    </lineage>
</organism>
<dbReference type="RefSeq" id="WP_283757279.1">
    <property type="nucleotide sequence ID" value="NZ_JAQOSQ010000003.1"/>
</dbReference>
<dbReference type="InterPro" id="IPR027417">
    <property type="entry name" value="P-loop_NTPase"/>
</dbReference>
<dbReference type="Proteomes" id="UP001232992">
    <property type="component" value="Unassembled WGS sequence"/>
</dbReference>
<reference evidence="1 2" key="1">
    <citation type="submission" date="2023-01" db="EMBL/GenBank/DDBJ databases">
        <title>Novel diversity within Roseofilum (Cyanobacteria; Desertifilaceae) from marine benthic mats with descriptions of four novel species.</title>
        <authorList>
            <person name="Wang Y."/>
            <person name="Berthold D.E."/>
            <person name="Hu J."/>
            <person name="Lefler F.W."/>
            <person name="Laughinghouse H.D. IV."/>
        </authorList>
    </citation>
    <scope>NUCLEOTIDE SEQUENCE [LARGE SCALE GENOMIC DNA]</scope>
    <source>
        <strain evidence="1 2">BLCC-M143</strain>
    </source>
</reference>
<dbReference type="Gene3D" id="3.40.50.300">
    <property type="entry name" value="P-loop containing nucleotide triphosphate hydrolases"/>
    <property type="match status" value="2"/>
</dbReference>
<gene>
    <name evidence="1" type="ORF">PMH09_05410</name>
</gene>
<evidence type="ECO:0000313" key="2">
    <source>
        <dbReference type="Proteomes" id="UP001232992"/>
    </source>
</evidence>
<evidence type="ECO:0000313" key="1">
    <source>
        <dbReference type="EMBL" id="MDJ1182627.1"/>
    </source>
</evidence>
<dbReference type="PANTHER" id="PTHR11070:SF2">
    <property type="entry name" value="ATP-DEPENDENT DNA HELICASE SRS2"/>
    <property type="match status" value="1"/>
</dbReference>
<dbReference type="SUPFAM" id="SSF52540">
    <property type="entry name" value="P-loop containing nucleoside triphosphate hydrolases"/>
    <property type="match status" value="1"/>
</dbReference>